<sequence>MIEEMRELGATVALLLRAGEGVGRGHGEGTWEATCRFIPKARGDAFGIAGGDTSARRPLRGTFSRAREKGRMQPLIRLPEHAPLPRAGEGLG</sequence>
<proteinExistence type="predicted"/>
<dbReference type="AlphaFoldDB" id="A0A1V9GV05"/>
<evidence type="ECO:0000256" key="1">
    <source>
        <dbReference type="SAM" id="MobiDB-lite"/>
    </source>
</evidence>
<protein>
    <submittedName>
        <fullName evidence="2">Uncharacterized protein</fullName>
    </submittedName>
</protein>
<evidence type="ECO:0000313" key="3">
    <source>
        <dbReference type="Proteomes" id="UP000050546"/>
    </source>
</evidence>
<reference evidence="2 3" key="2">
    <citation type="journal article" date="2017" name="Plant Pathol.">
        <title>Pathogenicity and virulence gene content of Xanthomonas strains infecting Araceae, formerly known as Xanthomonas axonopodis pv. dieffenbachiae.</title>
        <authorList>
            <person name="Constantin E.C."/>
            <person name="Haegeman A."/>
            <person name="Van Vaerenbergh J."/>
            <person name="Baeyen S."/>
            <person name="Van Malderghem C."/>
            <person name="Maes M."/>
            <person name="Cottyn B."/>
        </authorList>
    </citation>
    <scope>NUCLEOTIDE SEQUENCE [LARGE SCALE GENOMIC DNA]</scope>
    <source>
        <strain evidence="2 3">LMG 25940</strain>
    </source>
</reference>
<accession>A0A1V9GV05</accession>
<gene>
    <name evidence="2" type="ORF">IM53_019365</name>
</gene>
<organism evidence="2 3">
    <name type="scientific">Xanthomonas phaseoli pv. dieffenbachiae</name>
    <dbReference type="NCBI Taxonomy" id="92828"/>
    <lineage>
        <taxon>Bacteria</taxon>
        <taxon>Pseudomonadati</taxon>
        <taxon>Pseudomonadota</taxon>
        <taxon>Gammaproteobacteria</taxon>
        <taxon>Lysobacterales</taxon>
        <taxon>Lysobacteraceae</taxon>
        <taxon>Xanthomonas</taxon>
    </lineage>
</organism>
<evidence type="ECO:0000313" key="2">
    <source>
        <dbReference type="EMBL" id="OQP74352.1"/>
    </source>
</evidence>
<comment type="caution">
    <text evidence="2">The sequence shown here is derived from an EMBL/GenBank/DDBJ whole genome shotgun (WGS) entry which is preliminary data.</text>
</comment>
<reference evidence="2 3" key="1">
    <citation type="journal article" date="2016" name="Plant Pathol.">
        <title>Genetic characterization of strains named as Xanthomonas axonopodis pv. dieffenbachiae leads to a taxonomic revision of the X. axonopodis species complex.</title>
        <authorList>
            <person name="Constantin E.C."/>
            <person name="Cleenwerck I."/>
            <person name="Maes M."/>
            <person name="Baeyen S."/>
            <person name="Van Malderghem C."/>
            <person name="De Vos P."/>
            <person name="Cottyn B."/>
        </authorList>
    </citation>
    <scope>NUCLEOTIDE SEQUENCE [LARGE SCALE GENOMIC DNA]</scope>
    <source>
        <strain evidence="2 3">LMG 25940</strain>
    </source>
</reference>
<dbReference type="Proteomes" id="UP000050546">
    <property type="component" value="Unassembled WGS sequence"/>
</dbReference>
<name>A0A1V9GV05_9XANT</name>
<feature type="region of interest" description="Disordered" evidence="1">
    <location>
        <begin position="68"/>
        <end position="92"/>
    </location>
</feature>
<dbReference type="EMBL" id="JPYI02000099">
    <property type="protein sequence ID" value="OQP74352.1"/>
    <property type="molecule type" value="Genomic_DNA"/>
</dbReference>